<evidence type="ECO:0000313" key="1">
    <source>
        <dbReference type="EMBL" id="KMT11257.1"/>
    </source>
</evidence>
<gene>
    <name evidence="1" type="ORF">BVRB_5g110250</name>
</gene>
<reference evidence="1 2" key="1">
    <citation type="journal article" date="2014" name="Nature">
        <title>The genome of the recently domesticated crop plant sugar beet (Beta vulgaris).</title>
        <authorList>
            <person name="Dohm J.C."/>
            <person name="Minoche A.E."/>
            <person name="Holtgrawe D."/>
            <person name="Capella-Gutierrez S."/>
            <person name="Zakrzewski F."/>
            <person name="Tafer H."/>
            <person name="Rupp O."/>
            <person name="Sorensen T.R."/>
            <person name="Stracke R."/>
            <person name="Reinhardt R."/>
            <person name="Goesmann A."/>
            <person name="Kraft T."/>
            <person name="Schulz B."/>
            <person name="Stadler P.F."/>
            <person name="Schmidt T."/>
            <person name="Gabaldon T."/>
            <person name="Lehrach H."/>
            <person name="Weisshaar B."/>
            <person name="Himmelbauer H."/>
        </authorList>
    </citation>
    <scope>NUCLEOTIDE SEQUENCE [LARGE SCALE GENOMIC DNA]</scope>
    <source>
        <tissue evidence="1">Taproot</tissue>
    </source>
</reference>
<name>A0A0J8CCD9_BETVV</name>
<dbReference type="EMBL" id="KQ090095">
    <property type="protein sequence ID" value="KMT11257.1"/>
    <property type="molecule type" value="Genomic_DNA"/>
</dbReference>
<dbReference type="ExpressionAtlas" id="A0A0J8CCD9">
    <property type="expression patterns" value="baseline and differential"/>
</dbReference>
<proteinExistence type="predicted"/>
<keyword evidence="2" id="KW-1185">Reference proteome</keyword>
<evidence type="ECO:0000313" key="2">
    <source>
        <dbReference type="Proteomes" id="UP000035740"/>
    </source>
</evidence>
<sequence>MKEEKKLEKLLDTRLQSTLFIMSDGELKSQLQEFQRDLEISS</sequence>
<dbReference type="AlphaFoldDB" id="A0A0J8CCD9"/>
<protein>
    <submittedName>
        <fullName evidence="1">Uncharacterized protein</fullName>
    </submittedName>
</protein>
<accession>A0A0J8CCD9</accession>
<dbReference type="Gramene" id="KMT11257">
    <property type="protein sequence ID" value="KMT11257"/>
    <property type="gene ID" value="BVRB_5g110250"/>
</dbReference>
<organism evidence="1 2">
    <name type="scientific">Beta vulgaris subsp. vulgaris</name>
    <name type="common">Beet</name>
    <dbReference type="NCBI Taxonomy" id="3555"/>
    <lineage>
        <taxon>Eukaryota</taxon>
        <taxon>Viridiplantae</taxon>
        <taxon>Streptophyta</taxon>
        <taxon>Embryophyta</taxon>
        <taxon>Tracheophyta</taxon>
        <taxon>Spermatophyta</taxon>
        <taxon>Magnoliopsida</taxon>
        <taxon>eudicotyledons</taxon>
        <taxon>Gunneridae</taxon>
        <taxon>Pentapetalae</taxon>
        <taxon>Caryophyllales</taxon>
        <taxon>Chenopodiaceae</taxon>
        <taxon>Betoideae</taxon>
        <taxon>Beta</taxon>
    </lineage>
</organism>
<dbReference type="Proteomes" id="UP000035740">
    <property type="component" value="Chromosome 5"/>
</dbReference>